<dbReference type="RefSeq" id="WP_072720364.1">
    <property type="nucleotide sequence ID" value="NZ_LN889803.1"/>
</dbReference>
<proteinExistence type="predicted"/>
<evidence type="ECO:0000256" key="2">
    <source>
        <dbReference type="ARBA" id="ARBA00022801"/>
    </source>
</evidence>
<evidence type="ECO:0000256" key="1">
    <source>
        <dbReference type="ARBA" id="ARBA00022500"/>
    </source>
</evidence>
<dbReference type="EMBL" id="CZDF01000158">
    <property type="protein sequence ID" value="CUR33768.1"/>
    <property type="molecule type" value="Genomic_DNA"/>
</dbReference>
<dbReference type="CDD" id="cd17910">
    <property type="entry name" value="CheC_ClassII"/>
    <property type="match status" value="1"/>
</dbReference>
<keyword evidence="2" id="KW-0378">Hydrolase</keyword>
<dbReference type="OrthoDB" id="274823at2"/>
<evidence type="ECO:0000313" key="3">
    <source>
        <dbReference type="EMBL" id="CUR33768.1"/>
    </source>
</evidence>
<dbReference type="GO" id="GO:0006935">
    <property type="term" value="P:chemotaxis"/>
    <property type="evidence" value="ECO:0007669"/>
    <property type="project" value="UniProtKB-KW"/>
</dbReference>
<sequence>MLLTEKQKIALSEFMKIVLSRRTATALSQLIGSDVTMKVAEVSLSPLSKLMTELPNQFNEDIVSVHQMFKGTMSGDALLLLNYSFAVKLTNLLRPDQEDYNLHLNVSSCEVLMEAGNILLNSYINMLGTLMGSQFTFSIPTFQIEPLPDLVKSLMMGKNEVRYVLMVDTTFQFYHNSVRGSLVFVSGVIPLSCLIKGIEASIDLAIPNP</sequence>
<keyword evidence="4" id="KW-1185">Reference proteome</keyword>
<dbReference type="PANTHER" id="PTHR43693:SF1">
    <property type="entry name" value="PROTEIN PHOSPHATASE CHEZ"/>
    <property type="match status" value="1"/>
</dbReference>
<accession>A0A1J1LMK4</accession>
<dbReference type="AlphaFoldDB" id="A0A1J1LMK4"/>
<reference evidence="4" key="1">
    <citation type="submission" date="2015-10" db="EMBL/GenBank/DDBJ databases">
        <authorList>
            <person name="Regsiter A."/>
            <person name="william w."/>
        </authorList>
    </citation>
    <scope>NUCLEOTIDE SEQUENCE [LARGE SCALE GENOMIC DNA]</scope>
</reference>
<dbReference type="GO" id="GO:0016787">
    <property type="term" value="F:hydrolase activity"/>
    <property type="evidence" value="ECO:0007669"/>
    <property type="project" value="UniProtKB-KW"/>
</dbReference>
<name>A0A1J1LMK4_9CYAN</name>
<dbReference type="InterPro" id="IPR028976">
    <property type="entry name" value="CheC-like_sf"/>
</dbReference>
<dbReference type="Gene3D" id="3.40.1550.10">
    <property type="entry name" value="CheC-like"/>
    <property type="match status" value="1"/>
</dbReference>
<keyword evidence="1" id="KW-0145">Chemotaxis</keyword>
<evidence type="ECO:0000313" key="4">
    <source>
        <dbReference type="Proteomes" id="UP000184315"/>
    </source>
</evidence>
<dbReference type="SUPFAM" id="SSF103039">
    <property type="entry name" value="CheC-like"/>
    <property type="match status" value="1"/>
</dbReference>
<protein>
    <submittedName>
        <fullName evidence="3">Chemotaxis protein CheC</fullName>
    </submittedName>
</protein>
<dbReference type="PANTHER" id="PTHR43693">
    <property type="entry name" value="PROTEIN PHOSPHATASE CHEZ"/>
    <property type="match status" value="1"/>
</dbReference>
<organism evidence="3 4">
    <name type="scientific">Planktothrix tepida PCC 9214</name>
    <dbReference type="NCBI Taxonomy" id="671072"/>
    <lineage>
        <taxon>Bacteria</taxon>
        <taxon>Bacillati</taxon>
        <taxon>Cyanobacteriota</taxon>
        <taxon>Cyanophyceae</taxon>
        <taxon>Oscillatoriophycideae</taxon>
        <taxon>Oscillatoriales</taxon>
        <taxon>Microcoleaceae</taxon>
        <taxon>Planktothrix</taxon>
    </lineage>
</organism>
<gene>
    <name evidence="3" type="ORF">PL9214520307</name>
</gene>
<dbReference type="InterPro" id="IPR050992">
    <property type="entry name" value="CheZ_family_phosphatases"/>
</dbReference>
<dbReference type="Proteomes" id="UP000184315">
    <property type="component" value="Unassembled WGS sequence"/>
</dbReference>
<dbReference type="STRING" id="671072.PL9214520307"/>